<evidence type="ECO:0000256" key="1">
    <source>
        <dbReference type="SAM" id="MobiDB-lite"/>
    </source>
</evidence>
<dbReference type="Proteomes" id="UP001165074">
    <property type="component" value="Unassembled WGS sequence"/>
</dbReference>
<sequence>MRDGPHGAIDDDLTVLGDLQPAGGGDGVDREPGRPHGRVGCQGGAVGAQHPRRFDGFDAGVLQDGDAQPVAGLAQVTAASGGEAGARLAAGDQRHRHIRPGFGELGGGLDAGQPVADDHHTPAFAPSAQAVQALAQAQRRGPGGDVEGVLEHTGYAAVGAVAAERVQERVAAVLTVAIDAGHGDDLALGVDGGDTGHTQPYPRAREDVGELRSLDLPAGRQLVQPQPLDEVRHGVDHGDLGVRRGQPAGQRPGHVGPGIAGAEDDDAMLHDAPVGSLASGDLSGTAPRLLTGTSCGMGHRTAGTSSNDAHDAEAAQTQAERGDLTPITVRGR</sequence>
<protein>
    <submittedName>
        <fullName evidence="2">Uncharacterized protein</fullName>
    </submittedName>
</protein>
<proteinExistence type="predicted"/>
<keyword evidence="3" id="KW-1185">Reference proteome</keyword>
<organism evidence="2 3">
    <name type="scientific">Actinoallomurus iriomotensis</name>
    <dbReference type="NCBI Taxonomy" id="478107"/>
    <lineage>
        <taxon>Bacteria</taxon>
        <taxon>Bacillati</taxon>
        <taxon>Actinomycetota</taxon>
        <taxon>Actinomycetes</taxon>
        <taxon>Streptosporangiales</taxon>
        <taxon>Thermomonosporaceae</taxon>
        <taxon>Actinoallomurus</taxon>
    </lineage>
</organism>
<gene>
    <name evidence="2" type="ORF">Airi02_034670</name>
</gene>
<evidence type="ECO:0000313" key="3">
    <source>
        <dbReference type="Proteomes" id="UP001165074"/>
    </source>
</evidence>
<name>A0A9W6VUF4_9ACTN</name>
<dbReference type="AlphaFoldDB" id="A0A9W6VUF4"/>
<evidence type="ECO:0000313" key="2">
    <source>
        <dbReference type="EMBL" id="GLY85538.1"/>
    </source>
</evidence>
<dbReference type="EMBL" id="BSTK01000004">
    <property type="protein sequence ID" value="GLY85538.1"/>
    <property type="molecule type" value="Genomic_DNA"/>
</dbReference>
<accession>A0A9W6VUF4</accession>
<reference evidence="2" key="1">
    <citation type="submission" date="2023-03" db="EMBL/GenBank/DDBJ databases">
        <title>Actinoallomurus iriomotensis NBRC 103684.</title>
        <authorList>
            <person name="Ichikawa N."/>
            <person name="Sato H."/>
            <person name="Tonouchi N."/>
        </authorList>
    </citation>
    <scope>NUCLEOTIDE SEQUENCE</scope>
    <source>
        <strain evidence="2">NBRC 103684</strain>
    </source>
</reference>
<feature type="region of interest" description="Disordered" evidence="1">
    <location>
        <begin position="1"/>
        <end position="52"/>
    </location>
</feature>
<comment type="caution">
    <text evidence="2">The sequence shown here is derived from an EMBL/GenBank/DDBJ whole genome shotgun (WGS) entry which is preliminary data.</text>
</comment>
<feature type="region of interest" description="Disordered" evidence="1">
    <location>
        <begin position="291"/>
        <end position="332"/>
    </location>
</feature>